<keyword evidence="8 11" id="KW-0472">Membrane</keyword>
<feature type="transmembrane region" description="Helical" evidence="11">
    <location>
        <begin position="355"/>
        <end position="378"/>
    </location>
</feature>
<dbReference type="Pfam" id="PF03600">
    <property type="entry name" value="CitMHS"/>
    <property type="match status" value="1"/>
</dbReference>
<dbReference type="NCBIfam" id="NF038006">
    <property type="entry name" value="NhaD_1"/>
    <property type="match status" value="2"/>
</dbReference>
<dbReference type="Proteomes" id="UP000093366">
    <property type="component" value="Unassembled WGS sequence"/>
</dbReference>
<keyword evidence="6" id="KW-0915">Sodium</keyword>
<evidence type="ECO:0000256" key="10">
    <source>
        <dbReference type="ARBA" id="ARBA00025753"/>
    </source>
</evidence>
<evidence type="ECO:0000259" key="12">
    <source>
        <dbReference type="Pfam" id="PF03600"/>
    </source>
</evidence>
<accession>A0A1C0TUL9</accession>
<comment type="subcellular location">
    <subcellularLocation>
        <location evidence="1">Membrane</location>
        <topology evidence="1">Multi-pass membrane protein</topology>
    </subcellularLocation>
</comment>
<evidence type="ECO:0000256" key="2">
    <source>
        <dbReference type="ARBA" id="ARBA00022448"/>
    </source>
</evidence>
<proteinExistence type="inferred from homology"/>
<feature type="transmembrane region" description="Helical" evidence="11">
    <location>
        <begin position="390"/>
        <end position="411"/>
    </location>
</feature>
<dbReference type="PANTHER" id="PTHR43269">
    <property type="entry name" value="SODIUM/PROTON ANTIPORTER 1-RELATED"/>
    <property type="match status" value="1"/>
</dbReference>
<dbReference type="PANTHER" id="PTHR43269:SF2">
    <property type="entry name" value="SODIUM_PROTON ANTIPORTER 1-RELATED"/>
    <property type="match status" value="1"/>
</dbReference>
<evidence type="ECO:0000256" key="8">
    <source>
        <dbReference type="ARBA" id="ARBA00023136"/>
    </source>
</evidence>
<feature type="transmembrane region" description="Helical" evidence="11">
    <location>
        <begin position="248"/>
        <end position="267"/>
    </location>
</feature>
<evidence type="ECO:0000313" key="13">
    <source>
        <dbReference type="EMBL" id="OCQ23002.1"/>
    </source>
</evidence>
<gene>
    <name evidence="13" type="ORF">A7985_03320</name>
</gene>
<dbReference type="OrthoDB" id="9772058at2"/>
<keyword evidence="3" id="KW-0050">Antiport</keyword>
<feature type="transmembrane region" description="Helical" evidence="11">
    <location>
        <begin position="30"/>
        <end position="47"/>
    </location>
</feature>
<protein>
    <submittedName>
        <fullName evidence="13">Sodium:proton antiporter</fullName>
    </submittedName>
</protein>
<feature type="transmembrane region" description="Helical" evidence="11">
    <location>
        <begin position="322"/>
        <end position="343"/>
    </location>
</feature>
<evidence type="ECO:0000256" key="9">
    <source>
        <dbReference type="ARBA" id="ARBA00023201"/>
    </source>
</evidence>
<evidence type="ECO:0000256" key="6">
    <source>
        <dbReference type="ARBA" id="ARBA00023053"/>
    </source>
</evidence>
<keyword evidence="7" id="KW-0406">Ion transport</keyword>
<keyword evidence="2" id="KW-0813">Transport</keyword>
<feature type="transmembrane region" description="Helical" evidence="11">
    <location>
        <begin position="183"/>
        <end position="203"/>
    </location>
</feature>
<feature type="transmembrane region" description="Helical" evidence="11">
    <location>
        <begin position="224"/>
        <end position="242"/>
    </location>
</feature>
<organism evidence="13 14">
    <name type="scientific">Pseudoalteromonas luteoviolacea</name>
    <dbReference type="NCBI Taxonomy" id="43657"/>
    <lineage>
        <taxon>Bacteria</taxon>
        <taxon>Pseudomonadati</taxon>
        <taxon>Pseudomonadota</taxon>
        <taxon>Gammaproteobacteria</taxon>
        <taxon>Alteromonadales</taxon>
        <taxon>Pseudoalteromonadaceae</taxon>
        <taxon>Pseudoalteromonas</taxon>
    </lineage>
</organism>
<dbReference type="InterPro" id="IPR045016">
    <property type="entry name" value="NhaD-like"/>
</dbReference>
<feature type="transmembrane region" description="Helical" evidence="11">
    <location>
        <begin position="288"/>
        <end position="310"/>
    </location>
</feature>
<comment type="similarity">
    <text evidence="10">Belongs to the NhaD Na(+)/H(+) (TC 2.A.62) antiporter family.</text>
</comment>
<evidence type="ECO:0000256" key="5">
    <source>
        <dbReference type="ARBA" id="ARBA00022989"/>
    </source>
</evidence>
<dbReference type="EMBL" id="MAUJ01000001">
    <property type="protein sequence ID" value="OCQ23002.1"/>
    <property type="molecule type" value="Genomic_DNA"/>
</dbReference>
<keyword evidence="5 11" id="KW-1133">Transmembrane helix</keyword>
<keyword evidence="4 11" id="KW-0812">Transmembrane</keyword>
<dbReference type="GO" id="GO:0006814">
    <property type="term" value="P:sodium ion transport"/>
    <property type="evidence" value="ECO:0007669"/>
    <property type="project" value="UniProtKB-KW"/>
</dbReference>
<dbReference type="PATRIC" id="fig|43657.12.peg.4632"/>
<evidence type="ECO:0000256" key="11">
    <source>
        <dbReference type="SAM" id="Phobius"/>
    </source>
</evidence>
<sequence length="415" mass="45957">MVTSIILTLIALAFVLIVIEDIIHVNKAKTTLFFGTLCWIIAFISPIHGESTETIQHQLDHNILEIATLWLFLMAAMTFVAYLNSKGFIQNIVHRIMPEQISERKLMFLVGAFAFVFSSISDNITATLISLAVVMSLKLDTKKLVKYATLIIFSVNSGGVSLITGDVTTLMIFLAGKVTIPNLLLLVVPAMVSVFALAAMLSIGMNEQLHFARQEVRRIEKTDITIAVIFMSTVLATLFLSVEYQVPPMLTFLFGLSFMFLVAQFLMRKKDVNKKIIDYIREIEYDTLLFFVGVLLLVGALKEVGVLSMFTELYQYLAPEYANYLVGLLSAAVDNVPLTAALLKAQIEMTPQQWLTFTYATGVGGSMLIIGSAAGIIAMSKVKALTFMSYLKMALYLLIAYTIGYGGSFYMGQLI</sequence>
<evidence type="ECO:0000313" key="14">
    <source>
        <dbReference type="Proteomes" id="UP000093366"/>
    </source>
</evidence>
<feature type="transmembrane region" description="Helical" evidence="11">
    <location>
        <begin position="6"/>
        <end position="23"/>
    </location>
</feature>
<reference evidence="14" key="1">
    <citation type="submission" date="2016-07" db="EMBL/GenBank/DDBJ databases">
        <authorList>
            <person name="Florea S."/>
            <person name="Webb J.S."/>
            <person name="Jaromczyk J."/>
            <person name="Schardl C.L."/>
        </authorList>
    </citation>
    <scope>NUCLEOTIDE SEQUENCE [LARGE SCALE GENOMIC DNA]</scope>
    <source>
        <strain evidence="14">IPB1</strain>
    </source>
</reference>
<evidence type="ECO:0000256" key="1">
    <source>
        <dbReference type="ARBA" id="ARBA00004141"/>
    </source>
</evidence>
<feature type="domain" description="Citrate transporter-like" evidence="12">
    <location>
        <begin position="14"/>
        <end position="359"/>
    </location>
</feature>
<evidence type="ECO:0000256" key="7">
    <source>
        <dbReference type="ARBA" id="ARBA00023065"/>
    </source>
</evidence>
<keyword evidence="9" id="KW-0739">Sodium transport</keyword>
<evidence type="ECO:0000256" key="4">
    <source>
        <dbReference type="ARBA" id="ARBA00022692"/>
    </source>
</evidence>
<feature type="transmembrane region" description="Helical" evidence="11">
    <location>
        <begin position="106"/>
        <end position="134"/>
    </location>
</feature>
<comment type="caution">
    <text evidence="13">The sequence shown here is derived from an EMBL/GenBank/DDBJ whole genome shotgun (WGS) entry which is preliminary data.</text>
</comment>
<dbReference type="GO" id="GO:0015297">
    <property type="term" value="F:antiporter activity"/>
    <property type="evidence" value="ECO:0007669"/>
    <property type="project" value="UniProtKB-KW"/>
</dbReference>
<dbReference type="AlphaFoldDB" id="A0A1C0TUL9"/>
<evidence type="ECO:0000256" key="3">
    <source>
        <dbReference type="ARBA" id="ARBA00022449"/>
    </source>
</evidence>
<feature type="transmembrane region" description="Helical" evidence="11">
    <location>
        <begin position="67"/>
        <end position="85"/>
    </location>
</feature>
<dbReference type="RefSeq" id="WP_063876540.1">
    <property type="nucleotide sequence ID" value="NZ_MAUJ01000001.1"/>
</dbReference>
<dbReference type="GO" id="GO:0016020">
    <property type="term" value="C:membrane"/>
    <property type="evidence" value="ECO:0007669"/>
    <property type="project" value="UniProtKB-SubCell"/>
</dbReference>
<name>A0A1C0TUL9_9GAMM</name>
<dbReference type="InterPro" id="IPR004680">
    <property type="entry name" value="Cit_transptr-like_dom"/>
</dbReference>